<protein>
    <submittedName>
        <fullName evidence="2">Uncharacterized protein</fullName>
    </submittedName>
</protein>
<reference evidence="2 3" key="1">
    <citation type="journal article" date="2016" name="PLoS Pathog.">
        <title>Biosynthesis of antibiotic leucinostatins in bio-control fungus Purpureocillium lilacinum and their inhibition on phytophthora revealed by genome mining.</title>
        <authorList>
            <person name="Wang G."/>
            <person name="Liu Z."/>
            <person name="Lin R."/>
            <person name="Li E."/>
            <person name="Mao Z."/>
            <person name="Ling J."/>
            <person name="Yang Y."/>
            <person name="Yin W.B."/>
            <person name="Xie B."/>
        </authorList>
    </citation>
    <scope>NUCLEOTIDE SEQUENCE [LARGE SCALE GENOMIC DNA]</scope>
    <source>
        <strain evidence="2">170</strain>
    </source>
</reference>
<dbReference type="AlphaFoldDB" id="A0A179G1V2"/>
<dbReference type="KEGG" id="pchm:VFPPC_03637"/>
<comment type="caution">
    <text evidence="2">The sequence shown here is derived from an EMBL/GenBank/DDBJ whole genome shotgun (WGS) entry which is preliminary data.</text>
</comment>
<evidence type="ECO:0000313" key="3">
    <source>
        <dbReference type="Proteomes" id="UP000078397"/>
    </source>
</evidence>
<dbReference type="EMBL" id="LSBJ02000002">
    <property type="protein sequence ID" value="OAQ71321.1"/>
    <property type="molecule type" value="Genomic_DNA"/>
</dbReference>
<dbReference type="STRING" id="1380566.A0A179G1V2"/>
<gene>
    <name evidence="2" type="ORF">VFPPC_03637</name>
</gene>
<dbReference type="OrthoDB" id="515692at2759"/>
<name>A0A179G1V2_METCM</name>
<dbReference type="Proteomes" id="UP000078397">
    <property type="component" value="Unassembled WGS sequence"/>
</dbReference>
<proteinExistence type="predicted"/>
<evidence type="ECO:0000256" key="1">
    <source>
        <dbReference type="SAM" id="MobiDB-lite"/>
    </source>
</evidence>
<organism evidence="2 3">
    <name type="scientific">Pochonia chlamydosporia 170</name>
    <dbReference type="NCBI Taxonomy" id="1380566"/>
    <lineage>
        <taxon>Eukaryota</taxon>
        <taxon>Fungi</taxon>
        <taxon>Dikarya</taxon>
        <taxon>Ascomycota</taxon>
        <taxon>Pezizomycotina</taxon>
        <taxon>Sordariomycetes</taxon>
        <taxon>Hypocreomycetidae</taxon>
        <taxon>Hypocreales</taxon>
        <taxon>Clavicipitaceae</taxon>
        <taxon>Pochonia</taxon>
    </lineage>
</organism>
<dbReference type="GeneID" id="28847111"/>
<keyword evidence="3" id="KW-1185">Reference proteome</keyword>
<dbReference type="RefSeq" id="XP_018147858.1">
    <property type="nucleotide sequence ID" value="XM_018283117.1"/>
</dbReference>
<evidence type="ECO:0000313" key="2">
    <source>
        <dbReference type="EMBL" id="OAQ71321.1"/>
    </source>
</evidence>
<accession>A0A179G1V2</accession>
<feature type="compositionally biased region" description="Polar residues" evidence="1">
    <location>
        <begin position="207"/>
        <end position="230"/>
    </location>
</feature>
<sequence length="267" mass="29973">MTLATYTASMAVEKPHLAVDIPSYVEGIYVLFSTNTFFIESQAILDALFCPGPHIHHLVPQERLASITSLELIWDLSLFGRLPNPEPDKPGHHHDPDRRRAADRDRLATHLRRIGDVVPNLTSLVLSFTEALYFGSAVKPRDALDEIDQVLLRPLADAVACLPRQKWPVVVELPEKVFDAVRRAARDQLLGLQPPIDEQHDGVWSQYPLSPSGDQASSGDGLSPIASSAPNLRRRYDTDGDQYGDQYSYYYIKEGVCTTRYWECTMT</sequence>
<feature type="region of interest" description="Disordered" evidence="1">
    <location>
        <begin position="201"/>
        <end position="237"/>
    </location>
</feature>